<evidence type="ECO:0000313" key="4">
    <source>
        <dbReference type="EMBL" id="QTL97151.1"/>
    </source>
</evidence>
<dbReference type="InterPro" id="IPR050617">
    <property type="entry name" value="E3_ligase_FN3/SPRY"/>
</dbReference>
<dbReference type="InterPro" id="IPR008965">
    <property type="entry name" value="CBM2/CBM3_carb-bd_dom_sf"/>
</dbReference>
<gene>
    <name evidence="4" type="ORF">GM661_03750</name>
</gene>
<dbReference type="InterPro" id="IPR036966">
    <property type="entry name" value="CBM3_sf"/>
</dbReference>
<dbReference type="EMBL" id="CP046640">
    <property type="protein sequence ID" value="QTL97151.1"/>
    <property type="molecule type" value="Genomic_DNA"/>
</dbReference>
<keyword evidence="5" id="KW-1185">Reference proteome</keyword>
<dbReference type="GO" id="GO:0030248">
    <property type="term" value="F:cellulose binding"/>
    <property type="evidence" value="ECO:0007669"/>
    <property type="project" value="InterPro"/>
</dbReference>
<evidence type="ECO:0000256" key="1">
    <source>
        <dbReference type="SAM" id="SignalP"/>
    </source>
</evidence>
<dbReference type="PANTHER" id="PTHR24099">
    <property type="entry name" value="E3 UBIQUITIN-PROTEIN LIGASE TRIM36-RELATED"/>
    <property type="match status" value="1"/>
</dbReference>
<feature type="domain" description="Fibronectin type-III" evidence="2">
    <location>
        <begin position="424"/>
        <end position="512"/>
    </location>
</feature>
<proteinExistence type="predicted"/>
<dbReference type="InterPro" id="IPR013783">
    <property type="entry name" value="Ig-like_fold"/>
</dbReference>
<sequence length="658" mass="70493">MKNYSNCFVVFTILVMFLLLASQGILAAGLTINVGSVIAEAGDAVIIPVSFEDIPTVGINNCDFRIGFDNTVLEAVSVSVGGIVPRPTLDFYSYINNDGEYVSFLFADEEQQGNNLIYDDGVFANIEFKVLTDAPSGLTEITVSNVGAFADYDLNTMEVETIAGGITVEGGVVIEVPEAPILNSAVADDGNVTLDWSSVSDANGYEVKYGTSSGSYSQQIDVENTTSYTVSGLTNGTTYYFVVTAYNSAGSSDNSNQLSATPESDEPTDIGQIELELSQNTTTTTNTINPTYTLSNIGTSSISLSDVKIRYYYTIDGGQTQNFWCDNGAIVSPSYSNITSSVEGTFTEMSSSTSDVDYYLEIGFSGNTLAAGATAEIQTRFVKDDWSNYDQSNDFSFNNAENVTVYINGQLVWGNVPEGGTIEVPAAPELNSVEAGVGSVNLDWNSVTDADGYIIKYGTVSANYTQEIDVASSTAYTVSNLLNTTYYFVVVAYNEAGNSDNSNELSATPQDDNESTEFTIDIEIATASPGDTVTIPIKLINVPSAGINNCDFRVGFDSNVLEVVDVSTGDIIPRPALDFYSYINTEEEYVSFLFADEEQQGNNLIYDDGVFTNIEFRVLAGAPAGLTKITVSSVGAFADYDLNVFEVETETGGITVSN</sequence>
<evidence type="ECO:0000313" key="5">
    <source>
        <dbReference type="Proteomes" id="UP000665020"/>
    </source>
</evidence>
<dbReference type="Proteomes" id="UP000665020">
    <property type="component" value="Chromosome"/>
</dbReference>
<keyword evidence="1" id="KW-0732">Signal</keyword>
<dbReference type="Gene3D" id="2.60.40.680">
    <property type="match status" value="2"/>
</dbReference>
<feature type="domain" description="CBM3" evidence="3">
    <location>
        <begin position="268"/>
        <end position="418"/>
    </location>
</feature>
<dbReference type="CDD" id="cd00063">
    <property type="entry name" value="FN3"/>
    <property type="match status" value="2"/>
</dbReference>
<accession>A0A8A7K6X8</accession>
<dbReference type="InterPro" id="IPR036116">
    <property type="entry name" value="FN3_sf"/>
</dbReference>
<evidence type="ECO:0000259" key="3">
    <source>
        <dbReference type="PROSITE" id="PS51172"/>
    </source>
</evidence>
<dbReference type="Pfam" id="PF00963">
    <property type="entry name" value="Cohesin"/>
    <property type="match status" value="2"/>
</dbReference>
<dbReference type="AlphaFoldDB" id="A0A8A7K6X8"/>
<dbReference type="Gene3D" id="2.60.40.710">
    <property type="entry name" value="Endoglucanase-like"/>
    <property type="match status" value="1"/>
</dbReference>
<dbReference type="InterPro" id="IPR003961">
    <property type="entry name" value="FN3_dom"/>
</dbReference>
<dbReference type="Pfam" id="PF00942">
    <property type="entry name" value="CBM_3"/>
    <property type="match status" value="1"/>
</dbReference>
<dbReference type="SUPFAM" id="SSF49384">
    <property type="entry name" value="Carbohydrate-binding domain"/>
    <property type="match status" value="3"/>
</dbReference>
<dbReference type="GO" id="GO:0000272">
    <property type="term" value="P:polysaccharide catabolic process"/>
    <property type="evidence" value="ECO:0007669"/>
    <property type="project" value="InterPro"/>
</dbReference>
<protein>
    <submittedName>
        <fullName evidence="4">Uncharacterized protein</fullName>
    </submittedName>
</protein>
<dbReference type="KEGG" id="ifn:GM661_03750"/>
<feature type="domain" description="Fibronectin type-III" evidence="2">
    <location>
        <begin position="176"/>
        <end position="265"/>
    </location>
</feature>
<dbReference type="SUPFAM" id="SSF49265">
    <property type="entry name" value="Fibronectin type III"/>
    <property type="match status" value="1"/>
</dbReference>
<feature type="signal peptide" evidence="1">
    <location>
        <begin position="1"/>
        <end position="27"/>
    </location>
</feature>
<dbReference type="Pfam" id="PF00041">
    <property type="entry name" value="fn3"/>
    <property type="match status" value="1"/>
</dbReference>
<name>A0A8A7K6X8_9FIRM</name>
<dbReference type="Gene3D" id="2.60.40.10">
    <property type="entry name" value="Immunoglobulins"/>
    <property type="match status" value="2"/>
</dbReference>
<feature type="chain" id="PRO_5032742838" evidence="1">
    <location>
        <begin position="28"/>
        <end position="658"/>
    </location>
</feature>
<dbReference type="SMART" id="SM00060">
    <property type="entry name" value="FN3"/>
    <property type="match status" value="2"/>
</dbReference>
<dbReference type="PROSITE" id="PS50853">
    <property type="entry name" value="FN3"/>
    <property type="match status" value="2"/>
</dbReference>
<dbReference type="PANTHER" id="PTHR24099:SF16">
    <property type="entry name" value="E3 UBIQUITIN-PROTEIN LIGASE MIDLINE-1-LIKE ISOFORM X1"/>
    <property type="match status" value="1"/>
</dbReference>
<dbReference type="CDD" id="cd08548">
    <property type="entry name" value="Type_I_cohesin_like"/>
    <property type="match status" value="2"/>
</dbReference>
<organism evidence="4 5">
    <name type="scientific">Iocasia fonsfrigidae</name>
    <dbReference type="NCBI Taxonomy" id="2682810"/>
    <lineage>
        <taxon>Bacteria</taxon>
        <taxon>Bacillati</taxon>
        <taxon>Bacillota</taxon>
        <taxon>Clostridia</taxon>
        <taxon>Halanaerobiales</taxon>
        <taxon>Halanaerobiaceae</taxon>
        <taxon>Iocasia</taxon>
    </lineage>
</organism>
<reference evidence="4" key="1">
    <citation type="submission" date="2019-12" db="EMBL/GenBank/DDBJ databases">
        <authorList>
            <person name="zhang j."/>
            <person name="sun C.M."/>
        </authorList>
    </citation>
    <scope>NUCLEOTIDE SEQUENCE</scope>
    <source>
        <strain evidence="4">NS-1</strain>
    </source>
</reference>
<dbReference type="PROSITE" id="PS51172">
    <property type="entry name" value="CBM3"/>
    <property type="match status" value="1"/>
</dbReference>
<dbReference type="RefSeq" id="WP_230868803.1">
    <property type="nucleotide sequence ID" value="NZ_CP046640.1"/>
</dbReference>
<evidence type="ECO:0000259" key="2">
    <source>
        <dbReference type="PROSITE" id="PS50853"/>
    </source>
</evidence>
<dbReference type="SMART" id="SM01067">
    <property type="entry name" value="CBM_3"/>
    <property type="match status" value="1"/>
</dbReference>
<dbReference type="InterPro" id="IPR001956">
    <property type="entry name" value="CBM3"/>
</dbReference>
<dbReference type="InterPro" id="IPR002102">
    <property type="entry name" value="Cohesin_dom"/>
</dbReference>